<dbReference type="CDD" id="cd02223">
    <property type="entry name" value="cupin_Bh2720-like"/>
    <property type="match status" value="1"/>
</dbReference>
<name>A0A147K3U4_9BACI</name>
<evidence type="ECO:0000313" key="2">
    <source>
        <dbReference type="EMBL" id="KUP03928.1"/>
    </source>
</evidence>
<sequence>MYNTAGNGSYPYHSVGYQVNEAYSREQVEQPLEALQHAIHHEMTCVDRYYRLSTVAPNTQHQQQLVYLVETKKAQLKQFTDLYIALTGTEPQYYRYQTPFTSYGEGLEQAYQSEVYGYHYYNRSSTTSTHPTVQYIFQAAASGEMEHIARVDWLRAEVSNGSSDFGGKPFVFNIDEATTSNDTYRTAVWTGEHLQVTLMSIDVGDDIGLEVHPTTDQFLRIEEGQGLVQMGPTQDNLNFEEMAFDDYAILIPVGTWHNVTNTGDIPMKLYAIYAPPEHPFGTVHKTKAEAMEAERNPYYG</sequence>
<keyword evidence="3" id="KW-1185">Reference proteome</keyword>
<dbReference type="STRING" id="1150625.Q75_17255"/>
<evidence type="ECO:0000313" key="3">
    <source>
        <dbReference type="Proteomes" id="UP000074108"/>
    </source>
</evidence>
<dbReference type="SUPFAM" id="SSF47240">
    <property type="entry name" value="Ferritin-like"/>
    <property type="match status" value="1"/>
</dbReference>
<dbReference type="PATRIC" id="fig|1150625.3.peg.3626"/>
<protein>
    <submittedName>
        <fullName evidence="2">Cupin</fullName>
    </submittedName>
</protein>
<comment type="caution">
    <text evidence="2">The sequence shown here is derived from an EMBL/GenBank/DDBJ whole genome shotgun (WGS) entry which is preliminary data.</text>
</comment>
<dbReference type="PANTHER" id="PTHR43346:SF1">
    <property type="entry name" value="QUERCETIN 2,3-DIOXYGENASE-RELATED"/>
    <property type="match status" value="1"/>
</dbReference>
<organism evidence="2 3">
    <name type="scientific">Bacillus coahuilensis p1.1.43</name>
    <dbReference type="NCBI Taxonomy" id="1150625"/>
    <lineage>
        <taxon>Bacteria</taxon>
        <taxon>Bacillati</taxon>
        <taxon>Bacillota</taxon>
        <taxon>Bacilli</taxon>
        <taxon>Bacillales</taxon>
        <taxon>Bacillaceae</taxon>
        <taxon>Bacillus</taxon>
    </lineage>
</organism>
<dbReference type="EMBL" id="LDYG01000058">
    <property type="protein sequence ID" value="KUP03928.1"/>
    <property type="molecule type" value="Genomic_DNA"/>
</dbReference>
<accession>A0A147K3U4</accession>
<feature type="domain" description="Cupin type-2" evidence="1">
    <location>
        <begin position="198"/>
        <end position="273"/>
    </location>
</feature>
<dbReference type="Pfam" id="PF07883">
    <property type="entry name" value="Cupin_2"/>
    <property type="match status" value="1"/>
</dbReference>
<proteinExistence type="predicted"/>
<dbReference type="InterPro" id="IPR052538">
    <property type="entry name" value="Flavonoid_dioxygenase-like"/>
</dbReference>
<dbReference type="OrthoDB" id="3231985at2"/>
<evidence type="ECO:0000259" key="1">
    <source>
        <dbReference type="Pfam" id="PF07883"/>
    </source>
</evidence>
<dbReference type="Gene3D" id="2.60.120.10">
    <property type="entry name" value="Jelly Rolls"/>
    <property type="match status" value="1"/>
</dbReference>
<dbReference type="PANTHER" id="PTHR43346">
    <property type="entry name" value="LIGAND BINDING DOMAIN PROTEIN, PUTATIVE (AFU_ORTHOLOGUE AFUA_6G14370)-RELATED"/>
    <property type="match status" value="1"/>
</dbReference>
<dbReference type="CDD" id="cd00657">
    <property type="entry name" value="Ferritin_like"/>
    <property type="match status" value="1"/>
</dbReference>
<dbReference type="InterPro" id="IPR014710">
    <property type="entry name" value="RmlC-like_jellyroll"/>
</dbReference>
<gene>
    <name evidence="2" type="ORF">Q75_17255</name>
</gene>
<dbReference type="AlphaFoldDB" id="A0A147K3U4"/>
<dbReference type="InterPro" id="IPR011051">
    <property type="entry name" value="RmlC_Cupin_sf"/>
</dbReference>
<dbReference type="Proteomes" id="UP000074108">
    <property type="component" value="Unassembled WGS sequence"/>
</dbReference>
<dbReference type="InterPro" id="IPR009078">
    <property type="entry name" value="Ferritin-like_SF"/>
</dbReference>
<dbReference type="InterPro" id="IPR013096">
    <property type="entry name" value="Cupin_2"/>
</dbReference>
<dbReference type="RefSeq" id="WP_059352131.1">
    <property type="nucleotide sequence ID" value="NZ_LDYG01000058.1"/>
</dbReference>
<dbReference type="SUPFAM" id="SSF51182">
    <property type="entry name" value="RmlC-like cupins"/>
    <property type="match status" value="1"/>
</dbReference>
<reference evidence="2 3" key="1">
    <citation type="journal article" date="2016" name="Front. Microbiol.">
        <title>Microevolution Analysis of Bacillus coahuilensis Unveils Differences in Phosphorus Acquisition Strategies and Their Regulation.</title>
        <authorList>
            <person name="Gomez-Lunar Z."/>
            <person name="Hernandez-Gonzalez I."/>
            <person name="Rodriguez-Torres M.D."/>
            <person name="Souza V."/>
            <person name="Olmedo-Alvarez G."/>
        </authorList>
    </citation>
    <scope>NUCLEOTIDE SEQUENCE [LARGE SCALE GENOMIC DNA]</scope>
    <source>
        <strain evidence="3">p1.1.43</strain>
    </source>
</reference>